<name>A0A328FB02_9BACT</name>
<evidence type="ECO:0000259" key="1">
    <source>
        <dbReference type="Pfam" id="PF10056"/>
    </source>
</evidence>
<keyword evidence="5" id="KW-1185">Reference proteome</keyword>
<accession>A0A328FB02</accession>
<evidence type="ECO:0000313" key="3">
    <source>
        <dbReference type="EMBL" id="RAM00197.1"/>
    </source>
</evidence>
<dbReference type="Pfam" id="PF10056">
    <property type="entry name" value="DUF2293"/>
    <property type="match status" value="1"/>
</dbReference>
<dbReference type="PANTHER" id="PTHR38113:SF2">
    <property type="entry name" value="DUF2293 DOMAIN-CONTAINING PROTEIN"/>
    <property type="match status" value="1"/>
</dbReference>
<organism evidence="3 4">
    <name type="scientific">Desulfobacter hydrogenophilus</name>
    <dbReference type="NCBI Taxonomy" id="2291"/>
    <lineage>
        <taxon>Bacteria</taxon>
        <taxon>Pseudomonadati</taxon>
        <taxon>Thermodesulfobacteriota</taxon>
        <taxon>Desulfobacteria</taxon>
        <taxon>Desulfobacterales</taxon>
        <taxon>Desulfobacteraceae</taxon>
        <taxon>Desulfobacter</taxon>
    </lineage>
</organism>
<sequence length="228" mass="25688">MAHQHLSVFPGATEGTLHSGAGETLIPPDGWAFLPAGDAVVTKRVKLKSPVWVVQVKYRRRMISKGIWAPAENILAAKQEVAAKRATPAYAKDRKCELARRQAKQEVYTQEFNDQIIKFLNFHSRYEKEAQHLGKIITSHATPVGSGTVARTQRIPIDKRAQAAVIAWMRHKTTVYDSMKVARVKGTRREIRKALAKKSIEVLNVYRQGRDLGDNCPLKQALEKIHDF</sequence>
<proteinExistence type="predicted"/>
<reference evidence="2 5" key="2">
    <citation type="submission" date="2019-02" db="EMBL/GenBank/DDBJ databases">
        <title>Complete genome sequence of Desulfobacter hydrogenophilus AcRS1.</title>
        <authorList>
            <person name="Marietou A."/>
            <person name="Lund M.B."/>
            <person name="Marshall I.P.G."/>
            <person name="Schreiber L."/>
            <person name="Jorgensen B."/>
        </authorList>
    </citation>
    <scope>NUCLEOTIDE SEQUENCE [LARGE SCALE GENOMIC DNA]</scope>
    <source>
        <strain evidence="2 5">AcRS1</strain>
    </source>
</reference>
<feature type="domain" description="DUF2293" evidence="1">
    <location>
        <begin position="122"/>
        <end position="207"/>
    </location>
</feature>
<dbReference type="EMBL" id="CP036313">
    <property type="protein sequence ID" value="QBH14443.1"/>
    <property type="molecule type" value="Genomic_DNA"/>
</dbReference>
<protein>
    <submittedName>
        <fullName evidence="3">DUF2293 domain-containing protein</fullName>
    </submittedName>
</protein>
<reference evidence="3 4" key="1">
    <citation type="submission" date="2018-06" db="EMBL/GenBank/DDBJ databases">
        <title>Complete Genome Sequence of Desulfobacter hydrogenophilus (DSM3380).</title>
        <authorList>
            <person name="Marietou A."/>
            <person name="Schreiber L."/>
            <person name="Marshall I."/>
            <person name="Jorgensen B."/>
        </authorList>
    </citation>
    <scope>NUCLEOTIDE SEQUENCE [LARGE SCALE GENOMIC DNA]</scope>
    <source>
        <strain evidence="3 4">DSM 3380</strain>
    </source>
</reference>
<dbReference type="EMBL" id="QLNI01000058">
    <property type="protein sequence ID" value="RAM00197.1"/>
    <property type="molecule type" value="Genomic_DNA"/>
</dbReference>
<dbReference type="Proteomes" id="UP000248798">
    <property type="component" value="Unassembled WGS sequence"/>
</dbReference>
<dbReference type="Proteomes" id="UP000293902">
    <property type="component" value="Chromosome"/>
</dbReference>
<gene>
    <name evidence="3" type="ORF">DO021_20330</name>
    <name evidence="2" type="ORF">EYB58_16840</name>
</gene>
<dbReference type="OrthoDB" id="258268at2"/>
<dbReference type="RefSeq" id="WP_111960086.1">
    <property type="nucleotide sequence ID" value="NZ_JAAGRP010000067.1"/>
</dbReference>
<dbReference type="AlphaFoldDB" id="A0A328FB02"/>
<evidence type="ECO:0000313" key="4">
    <source>
        <dbReference type="Proteomes" id="UP000248798"/>
    </source>
</evidence>
<evidence type="ECO:0000313" key="5">
    <source>
        <dbReference type="Proteomes" id="UP000293902"/>
    </source>
</evidence>
<dbReference type="InterPro" id="IPR018744">
    <property type="entry name" value="DUF2293"/>
</dbReference>
<dbReference type="PANTHER" id="PTHR38113">
    <property type="match status" value="1"/>
</dbReference>
<evidence type="ECO:0000313" key="2">
    <source>
        <dbReference type="EMBL" id="QBH14443.1"/>
    </source>
</evidence>